<dbReference type="Proteomes" id="UP000607559">
    <property type="component" value="Unassembled WGS sequence"/>
</dbReference>
<gene>
    <name evidence="1" type="ORF">GCM10011511_53720</name>
</gene>
<reference evidence="1" key="2">
    <citation type="submission" date="2020-09" db="EMBL/GenBank/DDBJ databases">
        <authorList>
            <person name="Sun Q."/>
            <person name="Zhou Y."/>
        </authorList>
    </citation>
    <scope>NUCLEOTIDE SEQUENCE</scope>
    <source>
        <strain evidence="1">CGMCC 1.15448</strain>
    </source>
</reference>
<evidence type="ECO:0008006" key="3">
    <source>
        <dbReference type="Google" id="ProtNLM"/>
    </source>
</evidence>
<evidence type="ECO:0000313" key="2">
    <source>
        <dbReference type="Proteomes" id="UP000607559"/>
    </source>
</evidence>
<dbReference type="EMBL" id="BMJC01000007">
    <property type="protein sequence ID" value="GGB23049.1"/>
    <property type="molecule type" value="Genomic_DNA"/>
</dbReference>
<comment type="caution">
    <text evidence="1">The sequence shown here is derived from an EMBL/GenBank/DDBJ whole genome shotgun (WGS) entry which is preliminary data.</text>
</comment>
<sequence>MRPKYDKLWKGILEVVIKDLLLFVEPDIEKYLDLQRGFEFLDKELVEMDPQPDKPSNTRVVDKLVKAYLRDGAESWMLLHVEVQGNKDGDFARRMFEYFIRLLSKYEQPVAAIAVFSGRDGKKMPAAYEDRCLWMRARYEYKTLCITDYPDEVLQTSLNPFATVLMVAKEVLLRVKDTKVEWENALYEHKVLVARLIKERMAVYGRRKTRAMMIFLHNYVVFESPEMNHKFIQQTDEIFKKKNTMGYFECWGEIRHEEGVEEGHEKGLKEGFEKAVRSLLTNTKFSTVKIAAMLEVPVSRVRKIKRKMNAELITLK</sequence>
<keyword evidence="2" id="KW-1185">Reference proteome</keyword>
<accession>A0A8J2UIR3</accession>
<protein>
    <recommendedName>
        <fullName evidence="3">Transposase (putative) YhgA-like domain-containing protein</fullName>
    </recommendedName>
</protein>
<organism evidence="1 2">
    <name type="scientific">Puia dinghuensis</name>
    <dbReference type="NCBI Taxonomy" id="1792502"/>
    <lineage>
        <taxon>Bacteria</taxon>
        <taxon>Pseudomonadati</taxon>
        <taxon>Bacteroidota</taxon>
        <taxon>Chitinophagia</taxon>
        <taxon>Chitinophagales</taxon>
        <taxon>Chitinophagaceae</taxon>
        <taxon>Puia</taxon>
    </lineage>
</organism>
<name>A0A8J2UIR3_9BACT</name>
<proteinExistence type="predicted"/>
<dbReference type="AlphaFoldDB" id="A0A8J2UIR3"/>
<reference evidence="1" key="1">
    <citation type="journal article" date="2014" name="Int. J. Syst. Evol. Microbiol.">
        <title>Complete genome sequence of Corynebacterium casei LMG S-19264T (=DSM 44701T), isolated from a smear-ripened cheese.</title>
        <authorList>
            <consortium name="US DOE Joint Genome Institute (JGI-PGF)"/>
            <person name="Walter F."/>
            <person name="Albersmeier A."/>
            <person name="Kalinowski J."/>
            <person name="Ruckert C."/>
        </authorList>
    </citation>
    <scope>NUCLEOTIDE SEQUENCE</scope>
    <source>
        <strain evidence="1">CGMCC 1.15448</strain>
    </source>
</reference>
<dbReference type="RefSeq" id="WP_188937625.1">
    <property type="nucleotide sequence ID" value="NZ_BMJC01000007.1"/>
</dbReference>
<evidence type="ECO:0000313" key="1">
    <source>
        <dbReference type="EMBL" id="GGB23049.1"/>
    </source>
</evidence>